<reference evidence="2 3" key="1">
    <citation type="submission" date="2013-09" db="EMBL/GenBank/DDBJ databases">
        <authorList>
            <person name="Zeng Z."/>
            <person name="Chen C."/>
        </authorList>
    </citation>
    <scope>NUCLEOTIDE SEQUENCE [LARGE SCALE GENOMIC DNA]</scope>
    <source>
        <strain evidence="2 3">GH29-5</strain>
    </source>
</reference>
<dbReference type="EMBL" id="JRLW01000009">
    <property type="protein sequence ID" value="KGO89437.1"/>
    <property type="molecule type" value="Genomic_DNA"/>
</dbReference>
<gene>
    <name evidence="2" type="ORF">Q764_08685</name>
</gene>
<protein>
    <submittedName>
        <fullName evidence="2">Uncharacterized protein</fullName>
    </submittedName>
</protein>
<accession>A0A0A2M9S9</accession>
<proteinExistence type="predicted"/>
<comment type="caution">
    <text evidence="2">The sequence shown here is derived from an EMBL/GenBank/DDBJ whole genome shotgun (WGS) entry which is preliminary data.</text>
</comment>
<evidence type="ECO:0000313" key="3">
    <source>
        <dbReference type="Proteomes" id="UP000030121"/>
    </source>
</evidence>
<name>A0A0A2M9S9_9FLAO</name>
<sequence length="271" mass="31452">MAILKHITDIIKNMKIIATVLFFLLSLSSIAQTYKATLVFRDSHREEGFVKSFIENRTITSGFSGSLEHELNLDDKTIKFKPSESGEFKAIPSDEIDEIILHQEKGNTAFKHILLKELSGKGEPKEGGRMVFLPYVKKGKINIYGIKYTETGSTGQGASYFSKGLRFYYQNANEDYALNYQNIGLTDLMNMESRIVNPFKDLFKDCPAMVNEMETMKNQMFQRNKEAKQEYKDKQKEFKNLPKEEQEKLINIHKYTFYAIERMFDKYEACQ</sequence>
<dbReference type="STRING" id="1121899.GCA_000430025_00260"/>
<evidence type="ECO:0000256" key="1">
    <source>
        <dbReference type="SAM" id="Coils"/>
    </source>
</evidence>
<keyword evidence="1" id="KW-0175">Coiled coil</keyword>
<dbReference type="eggNOG" id="ENOG5030YKZ">
    <property type="taxonomic scope" value="Bacteria"/>
</dbReference>
<dbReference type="AlphaFoldDB" id="A0A0A2M9S9"/>
<keyword evidence="3" id="KW-1185">Reference proteome</keyword>
<organism evidence="2 3">
    <name type="scientific">Flavobacterium suncheonense GH29-5 = DSM 17707</name>
    <dbReference type="NCBI Taxonomy" id="1121899"/>
    <lineage>
        <taxon>Bacteria</taxon>
        <taxon>Pseudomonadati</taxon>
        <taxon>Bacteroidota</taxon>
        <taxon>Flavobacteriia</taxon>
        <taxon>Flavobacteriales</taxon>
        <taxon>Flavobacteriaceae</taxon>
        <taxon>Flavobacterium</taxon>
    </lineage>
</organism>
<dbReference type="Proteomes" id="UP000030121">
    <property type="component" value="Unassembled WGS sequence"/>
</dbReference>
<evidence type="ECO:0000313" key="2">
    <source>
        <dbReference type="EMBL" id="KGO89437.1"/>
    </source>
</evidence>
<feature type="coiled-coil region" evidence="1">
    <location>
        <begin position="210"/>
        <end position="244"/>
    </location>
</feature>